<comment type="caution">
    <text evidence="1">The sequence shown here is derived from an EMBL/GenBank/DDBJ whole genome shotgun (WGS) entry which is preliminary data.</text>
</comment>
<protein>
    <submittedName>
        <fullName evidence="1">ATPase</fullName>
    </submittedName>
</protein>
<gene>
    <name evidence="1" type="ORF">EDM56_19810</name>
</gene>
<dbReference type="RefSeq" id="WP_122919640.1">
    <property type="nucleotide sequence ID" value="NZ_RHHQ01000015.1"/>
</dbReference>
<name>A0A3M8DCX2_9BACL</name>
<reference evidence="1 2" key="1">
    <citation type="submission" date="2018-10" db="EMBL/GenBank/DDBJ databases">
        <title>Phylogenomics of Brevibacillus.</title>
        <authorList>
            <person name="Dunlap C."/>
        </authorList>
    </citation>
    <scope>NUCLEOTIDE SEQUENCE [LARGE SCALE GENOMIC DNA]</scope>
    <source>
        <strain evidence="1 2">JCM 15716</strain>
    </source>
</reference>
<sequence length="125" mass="14406">MFKLGQRVIIVADSFEQSLPIGEHAYIIARDRNPDSAFEWVIRVPKVDKHYAIVESDIALEETLLAQEADRISREALLEHALATRNEALFRQVMGIEEPAEEEDEASRKESPEEFIRKVNMKAWI</sequence>
<evidence type="ECO:0000313" key="2">
    <source>
        <dbReference type="Proteomes" id="UP000271031"/>
    </source>
</evidence>
<dbReference type="Proteomes" id="UP000271031">
    <property type="component" value="Unassembled WGS sequence"/>
</dbReference>
<dbReference type="AlphaFoldDB" id="A0A3M8DCX2"/>
<organism evidence="1 2">
    <name type="scientific">Brevibacillus fluminis</name>
    <dbReference type="NCBI Taxonomy" id="511487"/>
    <lineage>
        <taxon>Bacteria</taxon>
        <taxon>Bacillati</taxon>
        <taxon>Bacillota</taxon>
        <taxon>Bacilli</taxon>
        <taxon>Bacillales</taxon>
        <taxon>Paenibacillaceae</taxon>
        <taxon>Brevibacillus</taxon>
    </lineage>
</organism>
<proteinExistence type="predicted"/>
<dbReference type="OrthoDB" id="2883326at2"/>
<accession>A0A3M8DCX2</accession>
<evidence type="ECO:0000313" key="1">
    <source>
        <dbReference type="EMBL" id="RNB85155.1"/>
    </source>
</evidence>
<keyword evidence="2" id="KW-1185">Reference proteome</keyword>
<dbReference type="EMBL" id="RHHQ01000015">
    <property type="protein sequence ID" value="RNB85155.1"/>
    <property type="molecule type" value="Genomic_DNA"/>
</dbReference>